<dbReference type="PROSITE" id="PS50987">
    <property type="entry name" value="HTH_ARSR_2"/>
    <property type="match status" value="1"/>
</dbReference>
<dbReference type="InterPro" id="IPR036388">
    <property type="entry name" value="WH-like_DNA-bd_sf"/>
</dbReference>
<dbReference type="EMBL" id="MPON01000022">
    <property type="protein sequence ID" value="OKA32413.1"/>
    <property type="molecule type" value="Genomic_DNA"/>
</dbReference>
<organism evidence="2 4">
    <name type="scientific">Bacillus cereus</name>
    <dbReference type="NCBI Taxonomy" id="1396"/>
    <lineage>
        <taxon>Bacteria</taxon>
        <taxon>Bacillati</taxon>
        <taxon>Bacillota</taxon>
        <taxon>Bacilli</taxon>
        <taxon>Bacillales</taxon>
        <taxon>Bacillaceae</taxon>
        <taxon>Bacillus</taxon>
        <taxon>Bacillus cereus group</taxon>
    </lineage>
</organism>
<reference evidence="2 4" key="1">
    <citation type="submission" date="2015-12" db="EMBL/GenBank/DDBJ databases">
        <title>Bacillus cereus Group isolate.</title>
        <authorList>
            <person name="Kovac J."/>
        </authorList>
    </citation>
    <scope>NUCLEOTIDE SEQUENCE [LARGE SCALE GENOMIC DNA]</scope>
    <source>
        <strain evidence="2 4">FSL W8-0275</strain>
    </source>
</reference>
<dbReference type="InterPro" id="IPR036390">
    <property type="entry name" value="WH_DNA-bd_sf"/>
</dbReference>
<dbReference type="PATRIC" id="fig|1396.446.peg.3343"/>
<comment type="caution">
    <text evidence="2">The sequence shown here is derived from an EMBL/GenBank/DDBJ whole genome shotgun (WGS) entry which is preliminary data.</text>
</comment>
<reference evidence="3 5" key="2">
    <citation type="submission" date="2016-11" db="EMBL/GenBank/DDBJ databases">
        <title>Identification of Bacillus cereus isolated from egg-white.</title>
        <authorList>
            <person name="Soni A."/>
            <person name="Oey I."/>
            <person name="Silcock P."/>
            <person name="Bremer P."/>
        </authorList>
    </citation>
    <scope>NUCLEOTIDE SEQUENCE [LARGE SCALE GENOMIC DNA]</scope>
    <source>
        <strain evidence="3 5">NZAS03</strain>
    </source>
</reference>
<feature type="domain" description="HTH arsR-type" evidence="1">
    <location>
        <begin position="7"/>
        <end position="98"/>
    </location>
</feature>
<evidence type="ECO:0000313" key="3">
    <source>
        <dbReference type="EMBL" id="OKA32413.1"/>
    </source>
</evidence>
<accession>A0A150AVN2</accession>
<dbReference type="Gene3D" id="1.10.10.10">
    <property type="entry name" value="Winged helix-like DNA-binding domain superfamily/Winged helix DNA-binding domain"/>
    <property type="match status" value="1"/>
</dbReference>
<evidence type="ECO:0000313" key="2">
    <source>
        <dbReference type="EMBL" id="KXX86283.1"/>
    </source>
</evidence>
<proteinExistence type="predicted"/>
<dbReference type="Proteomes" id="UP000186535">
    <property type="component" value="Unassembled WGS sequence"/>
</dbReference>
<sequence length="98" mass="11131">MSSNFNMNYNYYERSVEILELLSSSIRLLIVGELIISGTLTISHLSAAIHISENEILQHVQKLTKGKVITSERKGTRIYCRIGDQKVIDIINLLLISR</sequence>
<protein>
    <submittedName>
        <fullName evidence="2 3">Transcriptional regulator</fullName>
    </submittedName>
</protein>
<evidence type="ECO:0000313" key="4">
    <source>
        <dbReference type="Proteomes" id="UP000075591"/>
    </source>
</evidence>
<dbReference type="SMART" id="SM00418">
    <property type="entry name" value="HTH_ARSR"/>
    <property type="match status" value="1"/>
</dbReference>
<dbReference type="RefSeq" id="WP_000097540.1">
    <property type="nucleotide sequence ID" value="NZ_CAKJVO010000016.1"/>
</dbReference>
<evidence type="ECO:0000313" key="5">
    <source>
        <dbReference type="Proteomes" id="UP000186535"/>
    </source>
</evidence>
<dbReference type="SUPFAM" id="SSF46785">
    <property type="entry name" value="Winged helix' DNA-binding domain"/>
    <property type="match status" value="1"/>
</dbReference>
<dbReference type="InterPro" id="IPR001845">
    <property type="entry name" value="HTH_ArsR_DNA-bd_dom"/>
</dbReference>
<dbReference type="GO" id="GO:0003700">
    <property type="term" value="F:DNA-binding transcription factor activity"/>
    <property type="evidence" value="ECO:0007669"/>
    <property type="project" value="InterPro"/>
</dbReference>
<evidence type="ECO:0000259" key="1">
    <source>
        <dbReference type="PROSITE" id="PS50987"/>
    </source>
</evidence>
<gene>
    <name evidence="2" type="ORF">AT274_10255</name>
    <name evidence="3" type="ORF">BJR07_28440</name>
</gene>
<dbReference type="Proteomes" id="UP000075591">
    <property type="component" value="Unassembled WGS sequence"/>
</dbReference>
<dbReference type="AlphaFoldDB" id="A0A150AVN2"/>
<dbReference type="EMBL" id="LOMT01000148">
    <property type="protein sequence ID" value="KXX86283.1"/>
    <property type="molecule type" value="Genomic_DNA"/>
</dbReference>
<name>A0A150AVN2_BACCE</name>